<evidence type="ECO:0000313" key="3">
    <source>
        <dbReference type="Proteomes" id="UP001501734"/>
    </source>
</evidence>
<evidence type="ECO:0000256" key="1">
    <source>
        <dbReference type="SAM" id="Phobius"/>
    </source>
</evidence>
<dbReference type="Proteomes" id="UP001501734">
    <property type="component" value="Unassembled WGS sequence"/>
</dbReference>
<dbReference type="EMBL" id="BAABDL010000032">
    <property type="protein sequence ID" value="GAA4062097.1"/>
    <property type="molecule type" value="Genomic_DNA"/>
</dbReference>
<feature type="transmembrane region" description="Helical" evidence="1">
    <location>
        <begin position="9"/>
        <end position="28"/>
    </location>
</feature>
<accession>A0ABP7V9E0</accession>
<protein>
    <submittedName>
        <fullName evidence="2">Uncharacterized protein</fullName>
    </submittedName>
</protein>
<evidence type="ECO:0000313" key="2">
    <source>
        <dbReference type="EMBL" id="GAA4062097.1"/>
    </source>
</evidence>
<keyword evidence="3" id="KW-1185">Reference proteome</keyword>
<dbReference type="RefSeq" id="WP_344910235.1">
    <property type="nucleotide sequence ID" value="NZ_BAABDL010000032.1"/>
</dbReference>
<comment type="caution">
    <text evidence="2">The sequence shown here is derived from an EMBL/GenBank/DDBJ whole genome shotgun (WGS) entry which is preliminary data.</text>
</comment>
<keyword evidence="1" id="KW-1133">Transmembrane helix</keyword>
<name>A0ABP7V9E0_9BACI</name>
<keyword evidence="1" id="KW-0812">Transmembrane</keyword>
<organism evidence="2 3">
    <name type="scientific">Amphibacillus indicireducens</name>
    <dbReference type="NCBI Taxonomy" id="1076330"/>
    <lineage>
        <taxon>Bacteria</taxon>
        <taxon>Bacillati</taxon>
        <taxon>Bacillota</taxon>
        <taxon>Bacilli</taxon>
        <taxon>Bacillales</taxon>
        <taxon>Bacillaceae</taxon>
        <taxon>Amphibacillus</taxon>
    </lineage>
</organism>
<sequence>MLSRKKQLAVWLIWLAIWPTVMILLFNYEFVNASFRLSDLLVFIILTSMVAYLPITINKTPIFSRV</sequence>
<gene>
    <name evidence="2" type="ORF">GCM10022410_06220</name>
</gene>
<keyword evidence="1" id="KW-0472">Membrane</keyword>
<reference evidence="3" key="1">
    <citation type="journal article" date="2019" name="Int. J. Syst. Evol. Microbiol.">
        <title>The Global Catalogue of Microorganisms (GCM) 10K type strain sequencing project: providing services to taxonomists for standard genome sequencing and annotation.</title>
        <authorList>
            <consortium name="The Broad Institute Genomics Platform"/>
            <consortium name="The Broad Institute Genome Sequencing Center for Infectious Disease"/>
            <person name="Wu L."/>
            <person name="Ma J."/>
        </authorList>
    </citation>
    <scope>NUCLEOTIDE SEQUENCE [LARGE SCALE GENOMIC DNA]</scope>
    <source>
        <strain evidence="3">JCM 17250</strain>
    </source>
</reference>
<proteinExistence type="predicted"/>
<feature type="transmembrane region" description="Helical" evidence="1">
    <location>
        <begin position="40"/>
        <end position="57"/>
    </location>
</feature>